<dbReference type="InterPro" id="IPR035992">
    <property type="entry name" value="Ricin_B-like_lectins"/>
</dbReference>
<evidence type="ECO:0000256" key="1">
    <source>
        <dbReference type="SAM" id="SignalP"/>
    </source>
</evidence>
<feature type="signal peptide" evidence="1">
    <location>
        <begin position="1"/>
        <end position="19"/>
    </location>
</feature>
<keyword evidence="1" id="KW-0732">Signal</keyword>
<feature type="chain" id="PRO_5025680285" description="Ricin B lectin domain-containing protein" evidence="1">
    <location>
        <begin position="20"/>
        <end position="180"/>
    </location>
</feature>
<name>A0A6A5TPG3_9PLEO</name>
<dbReference type="Pfam" id="PF00652">
    <property type="entry name" value="Ricin_B_lectin"/>
    <property type="match status" value="1"/>
</dbReference>
<accession>A0A6A5TPG3</accession>
<sequence>MLATSIVALALAATGFAQAVPPEGYRKVYISSMVDTKYVVVPKGAPAANGQTTVVQTLTSKPEQQWYITANATKIYLASNTALCMDAGAKTAWKDMANVYVNTCSDTAPGQQWTAMADGRIAVTASSPQQCLDLQYLRATQNNPVGLYACAGLGNTGAKDKGINWPLVNVTGFQVRGVTY</sequence>
<dbReference type="AlphaFoldDB" id="A0A6A5TPG3"/>
<protein>
    <recommendedName>
        <fullName evidence="2">Ricin B lectin domain-containing protein</fullName>
    </recommendedName>
</protein>
<dbReference type="PROSITE" id="PS50231">
    <property type="entry name" value="RICIN_B_LECTIN"/>
    <property type="match status" value="1"/>
</dbReference>
<proteinExistence type="predicted"/>
<dbReference type="InterPro" id="IPR000772">
    <property type="entry name" value="Ricin_B_lectin"/>
</dbReference>
<dbReference type="Proteomes" id="UP000800035">
    <property type="component" value="Unassembled WGS sequence"/>
</dbReference>
<feature type="domain" description="Ricin B lectin" evidence="2">
    <location>
        <begin position="79"/>
        <end position="153"/>
    </location>
</feature>
<dbReference type="SUPFAM" id="SSF50370">
    <property type="entry name" value="Ricin B-like lectins"/>
    <property type="match status" value="1"/>
</dbReference>
<evidence type="ECO:0000313" key="4">
    <source>
        <dbReference type="Proteomes" id="UP000800035"/>
    </source>
</evidence>
<dbReference type="Gene3D" id="2.80.10.50">
    <property type="match status" value="1"/>
</dbReference>
<dbReference type="OrthoDB" id="6770063at2759"/>
<gene>
    <name evidence="3" type="ORF">CC80DRAFT_567911</name>
</gene>
<keyword evidence="4" id="KW-1185">Reference proteome</keyword>
<evidence type="ECO:0000259" key="2">
    <source>
        <dbReference type="Pfam" id="PF00652"/>
    </source>
</evidence>
<evidence type="ECO:0000313" key="3">
    <source>
        <dbReference type="EMBL" id="KAF1954114.1"/>
    </source>
</evidence>
<dbReference type="CDD" id="cd00161">
    <property type="entry name" value="beta-trefoil_Ricin-like"/>
    <property type="match status" value="1"/>
</dbReference>
<dbReference type="EMBL" id="ML977000">
    <property type="protein sequence ID" value="KAF1954114.1"/>
    <property type="molecule type" value="Genomic_DNA"/>
</dbReference>
<organism evidence="3 4">
    <name type="scientific">Byssothecium circinans</name>
    <dbReference type="NCBI Taxonomy" id="147558"/>
    <lineage>
        <taxon>Eukaryota</taxon>
        <taxon>Fungi</taxon>
        <taxon>Dikarya</taxon>
        <taxon>Ascomycota</taxon>
        <taxon>Pezizomycotina</taxon>
        <taxon>Dothideomycetes</taxon>
        <taxon>Pleosporomycetidae</taxon>
        <taxon>Pleosporales</taxon>
        <taxon>Massarineae</taxon>
        <taxon>Massarinaceae</taxon>
        <taxon>Byssothecium</taxon>
    </lineage>
</organism>
<reference evidence="3" key="1">
    <citation type="journal article" date="2020" name="Stud. Mycol.">
        <title>101 Dothideomycetes genomes: a test case for predicting lifestyles and emergence of pathogens.</title>
        <authorList>
            <person name="Haridas S."/>
            <person name="Albert R."/>
            <person name="Binder M."/>
            <person name="Bloem J."/>
            <person name="Labutti K."/>
            <person name="Salamov A."/>
            <person name="Andreopoulos B."/>
            <person name="Baker S."/>
            <person name="Barry K."/>
            <person name="Bills G."/>
            <person name="Bluhm B."/>
            <person name="Cannon C."/>
            <person name="Castanera R."/>
            <person name="Culley D."/>
            <person name="Daum C."/>
            <person name="Ezra D."/>
            <person name="Gonzalez J."/>
            <person name="Henrissat B."/>
            <person name="Kuo A."/>
            <person name="Liang C."/>
            <person name="Lipzen A."/>
            <person name="Lutzoni F."/>
            <person name="Magnuson J."/>
            <person name="Mondo S."/>
            <person name="Nolan M."/>
            <person name="Ohm R."/>
            <person name="Pangilinan J."/>
            <person name="Park H.-J."/>
            <person name="Ramirez L."/>
            <person name="Alfaro M."/>
            <person name="Sun H."/>
            <person name="Tritt A."/>
            <person name="Yoshinaga Y."/>
            <person name="Zwiers L.-H."/>
            <person name="Turgeon B."/>
            <person name="Goodwin S."/>
            <person name="Spatafora J."/>
            <person name="Crous P."/>
            <person name="Grigoriev I."/>
        </authorList>
    </citation>
    <scope>NUCLEOTIDE SEQUENCE</scope>
    <source>
        <strain evidence="3">CBS 675.92</strain>
    </source>
</reference>